<reference evidence="4" key="1">
    <citation type="journal article" date="2016" name="Nat. Biotechnol.">
        <title>Sequencing wild and cultivated cassava and related species reveals extensive interspecific hybridization and genetic diversity.</title>
        <authorList>
            <person name="Bredeson J.V."/>
            <person name="Lyons J.B."/>
            <person name="Prochnik S.E."/>
            <person name="Wu G.A."/>
            <person name="Ha C.M."/>
            <person name="Edsinger-Gonzales E."/>
            <person name="Grimwood J."/>
            <person name="Schmutz J."/>
            <person name="Rabbi I.Y."/>
            <person name="Egesi C."/>
            <person name="Nauluvula P."/>
            <person name="Lebot V."/>
            <person name="Ndunguru J."/>
            <person name="Mkamilo G."/>
            <person name="Bart R.S."/>
            <person name="Setter T.L."/>
            <person name="Gleadow R.M."/>
            <person name="Kulakow P."/>
            <person name="Ferguson M.E."/>
            <person name="Rounsley S."/>
            <person name="Rokhsar D.S."/>
        </authorList>
    </citation>
    <scope>NUCLEOTIDE SEQUENCE [LARGE SCALE GENOMIC DNA]</scope>
    <source>
        <strain evidence="4">cv. AM560-2</strain>
    </source>
</reference>
<keyword evidence="4" id="KW-1185">Reference proteome</keyword>
<dbReference type="Proteomes" id="UP000091857">
    <property type="component" value="Chromosome 6"/>
</dbReference>
<proteinExistence type="predicted"/>
<evidence type="ECO:0000259" key="2">
    <source>
        <dbReference type="SMART" id="SM01054"/>
    </source>
</evidence>
<evidence type="ECO:0000256" key="1">
    <source>
        <dbReference type="SAM" id="MobiDB-lite"/>
    </source>
</evidence>
<feature type="compositionally biased region" description="Polar residues" evidence="1">
    <location>
        <begin position="466"/>
        <end position="475"/>
    </location>
</feature>
<dbReference type="PANTHER" id="PTHR33349">
    <property type="entry name" value="EMB|CAB62594.1"/>
    <property type="match status" value="1"/>
</dbReference>
<evidence type="ECO:0000313" key="4">
    <source>
        <dbReference type="Proteomes" id="UP000091857"/>
    </source>
</evidence>
<evidence type="ECO:0000313" key="3">
    <source>
        <dbReference type="EMBL" id="OAY47566.1"/>
    </source>
</evidence>
<feature type="region of interest" description="Disordered" evidence="1">
    <location>
        <begin position="388"/>
        <end position="478"/>
    </location>
</feature>
<dbReference type="InterPro" id="IPR012417">
    <property type="entry name" value="CaM-bd_dom_pln"/>
</dbReference>
<dbReference type="AlphaFoldDB" id="A0A2C9VP84"/>
<protein>
    <recommendedName>
        <fullName evidence="2">Calmodulin-binding domain-containing protein</fullName>
    </recommendedName>
</protein>
<name>A0A2C9VP84_MANES</name>
<feature type="domain" description="Calmodulin-binding" evidence="2">
    <location>
        <begin position="590"/>
        <end position="706"/>
    </location>
</feature>
<sequence>MSEEKIYVIPEHEPTPMIPESDFVPVTQESDSISRITRSNSASVVRESDPPLFLEGTESKDGHVRRYSTGNVGIPYKSVKILSGYLAASVGSCHDYCNYEQRHDLETKTRVNSILETIMEGQGTGQDIGKVLTLAERKKILAVNCVSSHGSRIQKPDIAVVSKQEVPSSTKKETVLFKQLSLPIKEVDPRPRPMLPTSPSLPINGQLNQKQYGEIQENNEMGTSLVTSHGASSGREQRKLRSTNKMKNSTLDGKKVLSRATASLPALHSLKKVLTRPMASVSPKRSVKRVSSMDTKIFKSLKGVSHVKDCSVVGKAESQRSSNKSVPEKTSYVTGLNAENKAVKLTQHSDCSPSHSMLHKDKDSKHQKAISQVRLSLPSAAKILRRTRSGIHTSRSPKSPENESLRLTKEGIHVTGSSTSLASSKSNNGDNGGIFSEDPGTDINNGVVNAKVELRTRPRNGEAANTKDTNSTTRKLSFRKPKVPELHPVVSSPRRLKLRRRELIDGQIGKVGTTESTIRNTKTHVDKGDANVGKSESKKVALKHQDGNDGGCFPEDLETDIDNRVVHAKLEPRTRPKNVGAANTKYTDSSTRKLSFRKAKVLELRPVINSPRRLKFRGRKLIDFQLGNIETTESTIKNTKTHVDEGDANLGKSESKKVVLNHQDVEGKKEEQNLLNEVIEGTAGKLAESRKSKVKALVSAFETVISRQDTSINS</sequence>
<accession>A0A2C9VP84</accession>
<feature type="compositionally biased region" description="Polar residues" evidence="1">
    <location>
        <begin position="346"/>
        <end position="355"/>
    </location>
</feature>
<feature type="compositionally biased region" description="Low complexity" evidence="1">
    <location>
        <begin position="417"/>
        <end position="426"/>
    </location>
</feature>
<dbReference type="OrthoDB" id="766386at2759"/>
<comment type="caution">
    <text evidence="3">The sequence shown here is derived from an EMBL/GenBank/DDBJ whole genome shotgun (WGS) entry which is preliminary data.</text>
</comment>
<organism evidence="3 4">
    <name type="scientific">Manihot esculenta</name>
    <name type="common">Cassava</name>
    <name type="synonym">Jatropha manihot</name>
    <dbReference type="NCBI Taxonomy" id="3983"/>
    <lineage>
        <taxon>Eukaryota</taxon>
        <taxon>Viridiplantae</taxon>
        <taxon>Streptophyta</taxon>
        <taxon>Embryophyta</taxon>
        <taxon>Tracheophyta</taxon>
        <taxon>Spermatophyta</taxon>
        <taxon>Magnoliopsida</taxon>
        <taxon>eudicotyledons</taxon>
        <taxon>Gunneridae</taxon>
        <taxon>Pentapetalae</taxon>
        <taxon>rosids</taxon>
        <taxon>fabids</taxon>
        <taxon>Malpighiales</taxon>
        <taxon>Euphorbiaceae</taxon>
        <taxon>Crotonoideae</taxon>
        <taxon>Manihoteae</taxon>
        <taxon>Manihot</taxon>
    </lineage>
</organism>
<feature type="region of interest" description="Disordered" evidence="1">
    <location>
        <begin position="346"/>
        <end position="368"/>
    </location>
</feature>
<dbReference type="GO" id="GO:0005516">
    <property type="term" value="F:calmodulin binding"/>
    <property type="evidence" value="ECO:0007669"/>
    <property type="project" value="InterPro"/>
</dbReference>
<feature type="compositionally biased region" description="Basic and acidic residues" evidence="1">
    <location>
        <begin position="398"/>
        <end position="412"/>
    </location>
</feature>
<dbReference type="Pfam" id="PF07839">
    <property type="entry name" value="CaM_binding"/>
    <property type="match status" value="1"/>
</dbReference>
<dbReference type="SMART" id="SM01054">
    <property type="entry name" value="CaM_binding"/>
    <property type="match status" value="1"/>
</dbReference>
<dbReference type="Gramene" id="Manes.06G088100.1.v8.1">
    <property type="protein sequence ID" value="Manes.06G088100.1.v8.1.CDS.1"/>
    <property type="gene ID" value="Manes.06G088100.v8.1"/>
</dbReference>
<dbReference type="EMBL" id="CM004392">
    <property type="protein sequence ID" value="OAY47566.1"/>
    <property type="molecule type" value="Genomic_DNA"/>
</dbReference>
<dbReference type="PANTHER" id="PTHR33349:SF26">
    <property type="entry name" value="CALMODULIN-BINDING DOMAIN-CONTAINING PROTEIN"/>
    <property type="match status" value="1"/>
</dbReference>
<gene>
    <name evidence="3" type="ORF">MANES_06G088100v8</name>
</gene>